<gene>
    <name evidence="2" type="ORF">ElyMa_003666900</name>
</gene>
<sequence length="510" mass="59749">MEEDITVDEKPKRVPFLEETQDVQELQIKEEISASTIDYGASCSSNGIDWKLDMKQTIPGEYADTCSKPSDVKSLFQEEKSREQNLWPGGGSFYSQNTDGLEASLLCYIKVKNEFCEPIDDSDLFQTKDSEKQLKFSVNEEEELCIARLRAHVETYSSRFFTEHEQDTESTEDVEEKEINLQSLVDVNESESEDYHQRSQEHAAERDGELGSSNEWENLQEMLSHPTHRQPGWDERGEFTLSSKFSTWNKVYCGDSYAKDMGFQTQRVGDLKRPRTLDSGDDGLISRPTETLISVNWEELQQDSDEFPFICLRQPGLESLIQKKIHFKQYVERKKSELGISVFNFIEAERKRKSRQNWTEEQKKNHRDKCRERQKAYRQRKRQVSDQESVSHTSSKPHIRSSKSVNEDRRKKHREYMQEYRKNRSSQKKLRDLEKRRMYYHTVEKERSQRHQNVSPEPWTSTPLTSSFESVQMTSTPVRSLRPDEQPGHLEHEFSFSLPVLVASNSSFNP</sequence>
<name>A0AAV4EYH1_9GAST</name>
<organism evidence="2 3">
    <name type="scientific">Elysia marginata</name>
    <dbReference type="NCBI Taxonomy" id="1093978"/>
    <lineage>
        <taxon>Eukaryota</taxon>
        <taxon>Metazoa</taxon>
        <taxon>Spiralia</taxon>
        <taxon>Lophotrochozoa</taxon>
        <taxon>Mollusca</taxon>
        <taxon>Gastropoda</taxon>
        <taxon>Heterobranchia</taxon>
        <taxon>Euthyneura</taxon>
        <taxon>Panpulmonata</taxon>
        <taxon>Sacoglossa</taxon>
        <taxon>Placobranchoidea</taxon>
        <taxon>Plakobranchidae</taxon>
        <taxon>Elysia</taxon>
    </lineage>
</organism>
<evidence type="ECO:0000256" key="1">
    <source>
        <dbReference type="SAM" id="MobiDB-lite"/>
    </source>
</evidence>
<dbReference type="Proteomes" id="UP000762676">
    <property type="component" value="Unassembled WGS sequence"/>
</dbReference>
<feature type="region of interest" description="Disordered" evidence="1">
    <location>
        <begin position="354"/>
        <end position="411"/>
    </location>
</feature>
<comment type="caution">
    <text evidence="2">The sequence shown here is derived from an EMBL/GenBank/DDBJ whole genome shotgun (WGS) entry which is preliminary data.</text>
</comment>
<feature type="region of interest" description="Disordered" evidence="1">
    <location>
        <begin position="444"/>
        <end position="489"/>
    </location>
</feature>
<dbReference type="AlphaFoldDB" id="A0AAV4EYH1"/>
<keyword evidence="3" id="KW-1185">Reference proteome</keyword>
<feature type="compositionally biased region" description="Basic and acidic residues" evidence="1">
    <location>
        <begin position="358"/>
        <end position="375"/>
    </location>
</feature>
<feature type="compositionally biased region" description="Polar residues" evidence="1">
    <location>
        <begin position="451"/>
        <end position="478"/>
    </location>
</feature>
<dbReference type="EMBL" id="BMAT01007500">
    <property type="protein sequence ID" value="GFR65745.1"/>
    <property type="molecule type" value="Genomic_DNA"/>
</dbReference>
<proteinExistence type="predicted"/>
<protein>
    <submittedName>
        <fullName evidence="2">Uncharacterized protein</fullName>
    </submittedName>
</protein>
<evidence type="ECO:0000313" key="2">
    <source>
        <dbReference type="EMBL" id="GFR65745.1"/>
    </source>
</evidence>
<accession>A0AAV4EYH1</accession>
<feature type="region of interest" description="Disordered" evidence="1">
    <location>
        <begin position="185"/>
        <end position="211"/>
    </location>
</feature>
<feature type="compositionally biased region" description="Basic and acidic residues" evidence="1">
    <location>
        <begin position="193"/>
        <end position="209"/>
    </location>
</feature>
<evidence type="ECO:0000313" key="3">
    <source>
        <dbReference type="Proteomes" id="UP000762676"/>
    </source>
</evidence>
<reference evidence="2 3" key="1">
    <citation type="journal article" date="2021" name="Elife">
        <title>Chloroplast acquisition without the gene transfer in kleptoplastic sea slugs, Plakobranchus ocellatus.</title>
        <authorList>
            <person name="Maeda T."/>
            <person name="Takahashi S."/>
            <person name="Yoshida T."/>
            <person name="Shimamura S."/>
            <person name="Takaki Y."/>
            <person name="Nagai Y."/>
            <person name="Toyoda A."/>
            <person name="Suzuki Y."/>
            <person name="Arimoto A."/>
            <person name="Ishii H."/>
            <person name="Satoh N."/>
            <person name="Nishiyama T."/>
            <person name="Hasebe M."/>
            <person name="Maruyama T."/>
            <person name="Minagawa J."/>
            <person name="Obokata J."/>
            <person name="Shigenobu S."/>
        </authorList>
    </citation>
    <scope>NUCLEOTIDE SEQUENCE [LARGE SCALE GENOMIC DNA]</scope>
</reference>